<proteinExistence type="predicted"/>
<dbReference type="Proteomes" id="UP000198221">
    <property type="component" value="Chromosome I"/>
</dbReference>
<gene>
    <name evidence="2" type="ORF">GA0070613_4297</name>
</gene>
<reference evidence="3" key="1">
    <citation type="submission" date="2016-06" db="EMBL/GenBank/DDBJ databases">
        <authorList>
            <person name="Varghese N."/>
            <person name="Submissions Spin"/>
        </authorList>
    </citation>
    <scope>NUCLEOTIDE SEQUENCE [LARGE SCALE GENOMIC DNA]</scope>
    <source>
        <strain evidence="3">DSM 43819</strain>
    </source>
</reference>
<sequence>MAVADKSVMPWLPWYMDGGLAAPTEDGESPGRDSAPPSAEAGKPSGRSGPEPQGESSDTTDASATIASSDDRWRRLADRSLKLWHRTRPLRRWIVEFWRRLVRTLQETTPISAAEPAAPPGPVTESVDTPVAIRVSGHGRRFNFHIHARCVWSSENLRREVLLSYAHHYMPDAVRRLTHLAAEHAVNFTAHRAPELEAELQRALSNRGPWSYQRGDTVVTCQAHVWVGVDQRVRNVVLPYWEELVKLDCEVDLEQTRASYGDWVRTPRATSADNVADAEAAPTTSENLAGELGPVVAELRATAQRLEDLIRRTPPAGDTT</sequence>
<organism evidence="2 3">
    <name type="scientific">Micromonospora inositola</name>
    <dbReference type="NCBI Taxonomy" id="47865"/>
    <lineage>
        <taxon>Bacteria</taxon>
        <taxon>Bacillati</taxon>
        <taxon>Actinomycetota</taxon>
        <taxon>Actinomycetes</taxon>
        <taxon>Micromonosporales</taxon>
        <taxon>Micromonosporaceae</taxon>
        <taxon>Micromonospora</taxon>
    </lineage>
</organism>
<protein>
    <submittedName>
        <fullName evidence="2">Uncharacterized protein</fullName>
    </submittedName>
</protein>
<feature type="region of interest" description="Disordered" evidence="1">
    <location>
        <begin position="17"/>
        <end position="66"/>
    </location>
</feature>
<evidence type="ECO:0000313" key="3">
    <source>
        <dbReference type="Proteomes" id="UP000198221"/>
    </source>
</evidence>
<evidence type="ECO:0000313" key="2">
    <source>
        <dbReference type="EMBL" id="SCG67411.1"/>
    </source>
</evidence>
<keyword evidence="3" id="KW-1185">Reference proteome</keyword>
<evidence type="ECO:0000256" key="1">
    <source>
        <dbReference type="SAM" id="MobiDB-lite"/>
    </source>
</evidence>
<name>A0A1C5JAV6_9ACTN</name>
<accession>A0A1C5JAV6</accession>
<feature type="compositionally biased region" description="Polar residues" evidence="1">
    <location>
        <begin position="54"/>
        <end position="66"/>
    </location>
</feature>
<dbReference type="AlphaFoldDB" id="A0A1C5JAV6"/>
<dbReference type="EMBL" id="LT607754">
    <property type="protein sequence ID" value="SCG67411.1"/>
    <property type="molecule type" value="Genomic_DNA"/>
</dbReference>
<dbReference type="RefSeq" id="WP_157746426.1">
    <property type="nucleotide sequence ID" value="NZ_LT607754.1"/>
</dbReference>
<dbReference type="OrthoDB" id="3403620at2"/>